<dbReference type="EMBL" id="QLMA01000003">
    <property type="protein sequence ID" value="RAJ83637.1"/>
    <property type="molecule type" value="Genomic_DNA"/>
</dbReference>
<feature type="transmembrane region" description="Helical" evidence="12">
    <location>
        <begin position="189"/>
        <end position="207"/>
    </location>
</feature>
<feature type="transmembrane region" description="Helical" evidence="12">
    <location>
        <begin position="33"/>
        <end position="56"/>
    </location>
</feature>
<dbReference type="Pfam" id="PF01435">
    <property type="entry name" value="Peptidase_M48"/>
    <property type="match status" value="1"/>
</dbReference>
<dbReference type="GO" id="GO:0006508">
    <property type="term" value="P:proteolysis"/>
    <property type="evidence" value="ECO:0007669"/>
    <property type="project" value="UniProtKB-KW"/>
</dbReference>
<dbReference type="AlphaFoldDB" id="A0A327W348"/>
<evidence type="ECO:0000256" key="1">
    <source>
        <dbReference type="ARBA" id="ARBA00001947"/>
    </source>
</evidence>
<keyword evidence="7" id="KW-0378">Hydrolase</keyword>
<evidence type="ECO:0000256" key="10">
    <source>
        <dbReference type="ARBA" id="ARBA00023049"/>
    </source>
</evidence>
<evidence type="ECO:0000313" key="14">
    <source>
        <dbReference type="EMBL" id="RAJ83637.1"/>
    </source>
</evidence>
<feature type="transmembrane region" description="Helical" evidence="12">
    <location>
        <begin position="68"/>
        <end position="88"/>
    </location>
</feature>
<comment type="cofactor">
    <cofactor evidence="1">
        <name>Zn(2+)</name>
        <dbReference type="ChEBI" id="CHEBI:29105"/>
    </cofactor>
</comment>
<keyword evidence="6" id="KW-0479">Metal-binding</keyword>
<keyword evidence="15" id="KW-1185">Reference proteome</keyword>
<evidence type="ECO:0000256" key="4">
    <source>
        <dbReference type="ARBA" id="ARBA00022670"/>
    </source>
</evidence>
<sequence>MTTFYPPNPTIPGNTRTTNPALRKAFRKSVISILLSLLLPFLLILIAIAWYCHIISDVALPKSSGQGILLTLLLGLAALAGLMLYFLIAKICRRTPPTGMIITEDEHPQLYAFIRQLAADAGVPAPAKIFLNPEMNAAVRYSGGYLSPLFRNAKDLHIGLGLVNSLNLGEFKAVIAHEMGHFTQRSMRIGGYVGILNKVLYVMLYEYRLKMPVKTSTHSNIDAFFQLLREKGWRLMEMLLIPVYRIINKRYSRLSLEMEYQADLVSLSLAGSRNLIHALRRLTFASMVTPTLTKQIEKLHQQGRQLQNMFVIQTLLAESEAQQLGLSLEAGLPVIADAGAVLEKRLQLQDVWATHPTMEERVSRAAAADNFGVEDKRSPWILFEAPVMLQEKMTRCFYREKYPCRPEEPLIATEAISQQLLLERAPEELPVVFKRYYNVRMFNKASARIPMDTEYDSLEKIYSEENILRVNNRVLLGEEIHSLRAIRDGALESAGFKYNGKLYQPKDAEQLCDTLMEEFAKEMKWQLELDQKALSFHLHQAAAGGPARIGRLAIIHSRAHEAELFLLQNRKAPDTFIAYFLVLQSGDGIHSSRLPSLVKEFCKLQTDMLSSVHAFIAAQQDVLTSSHEFVMVVRKWEEQKYTFMDGGGYNLKELIPVYENAVRYLECMREMKELRRQHYLQEITALQQ</sequence>
<evidence type="ECO:0000256" key="12">
    <source>
        <dbReference type="SAM" id="Phobius"/>
    </source>
</evidence>
<dbReference type="GO" id="GO:0004222">
    <property type="term" value="F:metalloendopeptidase activity"/>
    <property type="evidence" value="ECO:0007669"/>
    <property type="project" value="InterPro"/>
</dbReference>
<keyword evidence="3" id="KW-1003">Cell membrane</keyword>
<evidence type="ECO:0000256" key="5">
    <source>
        <dbReference type="ARBA" id="ARBA00022692"/>
    </source>
</evidence>
<comment type="caution">
    <text evidence="14">The sequence shown here is derived from an EMBL/GenBank/DDBJ whole genome shotgun (WGS) entry which is preliminary data.</text>
</comment>
<dbReference type="Gene3D" id="3.30.2010.10">
    <property type="entry name" value="Metalloproteases ('zincins'), catalytic domain"/>
    <property type="match status" value="1"/>
</dbReference>
<keyword evidence="9 12" id="KW-1133">Transmembrane helix</keyword>
<dbReference type="OrthoDB" id="9789270at2"/>
<evidence type="ECO:0000256" key="8">
    <source>
        <dbReference type="ARBA" id="ARBA00022833"/>
    </source>
</evidence>
<feature type="domain" description="Peptidase M48" evidence="13">
    <location>
        <begin position="107"/>
        <end position="365"/>
    </location>
</feature>
<evidence type="ECO:0000256" key="9">
    <source>
        <dbReference type="ARBA" id="ARBA00022989"/>
    </source>
</evidence>
<dbReference type="Proteomes" id="UP000249819">
    <property type="component" value="Unassembled WGS sequence"/>
</dbReference>
<keyword evidence="10" id="KW-0482">Metalloprotease</keyword>
<evidence type="ECO:0000256" key="11">
    <source>
        <dbReference type="ARBA" id="ARBA00023136"/>
    </source>
</evidence>
<keyword evidence="4 14" id="KW-0645">Protease</keyword>
<evidence type="ECO:0000259" key="13">
    <source>
        <dbReference type="Pfam" id="PF01435"/>
    </source>
</evidence>
<dbReference type="InterPro" id="IPR001915">
    <property type="entry name" value="Peptidase_M48"/>
</dbReference>
<evidence type="ECO:0000256" key="3">
    <source>
        <dbReference type="ARBA" id="ARBA00022475"/>
    </source>
</evidence>
<dbReference type="RefSeq" id="WP_111592272.1">
    <property type="nucleotide sequence ID" value="NZ_QLMA01000003.1"/>
</dbReference>
<evidence type="ECO:0000256" key="6">
    <source>
        <dbReference type="ARBA" id="ARBA00022723"/>
    </source>
</evidence>
<keyword evidence="5 12" id="KW-0812">Transmembrane</keyword>
<proteinExistence type="predicted"/>
<dbReference type="CDD" id="cd07328">
    <property type="entry name" value="M48_Ste24p_like"/>
    <property type="match status" value="1"/>
</dbReference>
<name>A0A327W348_9BACT</name>
<keyword evidence="11 12" id="KW-0472">Membrane</keyword>
<accession>A0A327W348</accession>
<gene>
    <name evidence="14" type="ORF">CLV59_103608</name>
</gene>
<evidence type="ECO:0000313" key="15">
    <source>
        <dbReference type="Proteomes" id="UP000249819"/>
    </source>
</evidence>
<dbReference type="GO" id="GO:0046872">
    <property type="term" value="F:metal ion binding"/>
    <property type="evidence" value="ECO:0007669"/>
    <property type="project" value="UniProtKB-KW"/>
</dbReference>
<dbReference type="GO" id="GO:0005886">
    <property type="term" value="C:plasma membrane"/>
    <property type="evidence" value="ECO:0007669"/>
    <property type="project" value="UniProtKB-SubCell"/>
</dbReference>
<keyword evidence="8" id="KW-0862">Zinc</keyword>
<reference evidence="14 15" key="1">
    <citation type="submission" date="2018-06" db="EMBL/GenBank/DDBJ databases">
        <title>Genomic Encyclopedia of Archaeal and Bacterial Type Strains, Phase II (KMG-II): from individual species to whole genera.</title>
        <authorList>
            <person name="Goeker M."/>
        </authorList>
    </citation>
    <scope>NUCLEOTIDE SEQUENCE [LARGE SCALE GENOMIC DNA]</scope>
    <source>
        <strain evidence="14 15">DSM 29821</strain>
    </source>
</reference>
<dbReference type="InterPro" id="IPR050083">
    <property type="entry name" value="HtpX_protease"/>
</dbReference>
<comment type="subcellular location">
    <subcellularLocation>
        <location evidence="2">Cell membrane</location>
        <topology evidence="2">Multi-pass membrane protein</topology>
    </subcellularLocation>
</comment>
<evidence type="ECO:0000256" key="2">
    <source>
        <dbReference type="ARBA" id="ARBA00004651"/>
    </source>
</evidence>
<dbReference type="PANTHER" id="PTHR43221:SF1">
    <property type="entry name" value="PROTEASE HTPX"/>
    <property type="match status" value="1"/>
</dbReference>
<organism evidence="14 15">
    <name type="scientific">Chitinophaga dinghuensis</name>
    <dbReference type="NCBI Taxonomy" id="1539050"/>
    <lineage>
        <taxon>Bacteria</taxon>
        <taxon>Pseudomonadati</taxon>
        <taxon>Bacteroidota</taxon>
        <taxon>Chitinophagia</taxon>
        <taxon>Chitinophagales</taxon>
        <taxon>Chitinophagaceae</taxon>
        <taxon>Chitinophaga</taxon>
    </lineage>
</organism>
<evidence type="ECO:0000256" key="7">
    <source>
        <dbReference type="ARBA" id="ARBA00022801"/>
    </source>
</evidence>
<dbReference type="PANTHER" id="PTHR43221">
    <property type="entry name" value="PROTEASE HTPX"/>
    <property type="match status" value="1"/>
</dbReference>
<protein>
    <submittedName>
        <fullName evidence="14">Zn-dependent protease with chaperone function</fullName>
    </submittedName>
</protein>